<dbReference type="EMBL" id="AAQR03080805">
    <property type="status" value="NOT_ANNOTATED_CDS"/>
    <property type="molecule type" value="Genomic_DNA"/>
</dbReference>
<evidence type="ECO:0000256" key="6">
    <source>
        <dbReference type="ARBA" id="ARBA00022692"/>
    </source>
</evidence>
<dbReference type="Pfam" id="PF20902">
    <property type="entry name" value="CXCL16"/>
    <property type="match status" value="1"/>
</dbReference>
<evidence type="ECO:0000256" key="5">
    <source>
        <dbReference type="ARBA" id="ARBA00022514"/>
    </source>
</evidence>
<dbReference type="GO" id="GO:0034612">
    <property type="term" value="P:response to tumor necrosis factor"/>
    <property type="evidence" value="ECO:0007669"/>
    <property type="project" value="InterPro"/>
</dbReference>
<dbReference type="GO" id="GO:0034341">
    <property type="term" value="P:response to type II interferon"/>
    <property type="evidence" value="ECO:0007669"/>
    <property type="project" value="InterPro"/>
</dbReference>
<dbReference type="GO" id="GO:0005041">
    <property type="term" value="F:low-density lipoprotein particle receptor activity"/>
    <property type="evidence" value="ECO:0007669"/>
    <property type="project" value="InterPro"/>
</dbReference>
<dbReference type="GO" id="GO:0005044">
    <property type="term" value="F:scavenger receptor activity"/>
    <property type="evidence" value="ECO:0007669"/>
    <property type="project" value="InterPro"/>
</dbReference>
<evidence type="ECO:0000256" key="7">
    <source>
        <dbReference type="ARBA" id="ARBA00022729"/>
    </source>
</evidence>
<dbReference type="KEGG" id="oga:100962679"/>
<feature type="chain" id="PRO_5003545903" description="C-X-C motif chemokine 16" evidence="15">
    <location>
        <begin position="24"/>
        <end position="244"/>
    </location>
</feature>
<evidence type="ECO:0000256" key="11">
    <source>
        <dbReference type="ARBA" id="ARBA00023180"/>
    </source>
</evidence>
<keyword evidence="5" id="KW-0202">Cytokine</keyword>
<feature type="domain" description="C-X-C motif chemokine 16" evidence="16">
    <location>
        <begin position="21"/>
        <end position="112"/>
    </location>
</feature>
<dbReference type="Proteomes" id="UP000005225">
    <property type="component" value="Unassembled WGS sequence"/>
</dbReference>
<evidence type="ECO:0000313" key="17">
    <source>
        <dbReference type="Ensembl" id="ENSOGAP00000017482.1"/>
    </source>
</evidence>
<evidence type="ECO:0000256" key="10">
    <source>
        <dbReference type="ARBA" id="ARBA00023157"/>
    </source>
</evidence>
<evidence type="ECO:0000313" key="18">
    <source>
        <dbReference type="Proteomes" id="UP000005225"/>
    </source>
</evidence>
<dbReference type="GO" id="GO:0005615">
    <property type="term" value="C:extracellular space"/>
    <property type="evidence" value="ECO:0007669"/>
    <property type="project" value="UniProtKB-KW"/>
</dbReference>
<keyword evidence="18" id="KW-1185">Reference proteome</keyword>
<dbReference type="PANTHER" id="PTHR14385">
    <property type="entry name" value="CXC CHEMOKINE LIGAND"/>
    <property type="match status" value="1"/>
</dbReference>
<dbReference type="STRING" id="30611.ENSOGAP00000017482"/>
<feature type="compositionally biased region" description="Polar residues" evidence="13">
    <location>
        <begin position="118"/>
        <end position="141"/>
    </location>
</feature>
<dbReference type="GO" id="GO:0006898">
    <property type="term" value="P:receptor-mediated endocytosis"/>
    <property type="evidence" value="ECO:0007669"/>
    <property type="project" value="InterPro"/>
</dbReference>
<evidence type="ECO:0000256" key="4">
    <source>
        <dbReference type="ARBA" id="ARBA00022500"/>
    </source>
</evidence>
<sequence length="244" mass="26654">MCHGWGRWSLVLLLAQLILPGDGNEGSITGNCHCDTIISSDSSPSFQFVGHLRKHLKGYHRCPNYVRFQLPYRSVCGGSKDQWVQELMSCFDLQECGHAHMGPLRHQKHLPPPRTQLPEPSNIGTPGQTLVPSTLQSTQHPTLPPGSLSLDKELPHPSETTPLTVGLRFGAGHKTGENQKQLEESAGPKAGTSSIVPIVSLLGVIFLLTGILVCVLCKRRREQSLQSSPDSHLHYSPVTPDSNI</sequence>
<evidence type="ECO:0000256" key="8">
    <source>
        <dbReference type="ARBA" id="ARBA00022989"/>
    </source>
</evidence>
<evidence type="ECO:0000256" key="12">
    <source>
        <dbReference type="ARBA" id="ARBA00032815"/>
    </source>
</evidence>
<evidence type="ECO:0000256" key="9">
    <source>
        <dbReference type="ARBA" id="ARBA00023136"/>
    </source>
</evidence>
<keyword evidence="6 14" id="KW-0812">Transmembrane</keyword>
<feature type="signal peptide" evidence="15">
    <location>
        <begin position="1"/>
        <end position="23"/>
    </location>
</feature>
<keyword evidence="4" id="KW-0145">Chemotaxis</keyword>
<evidence type="ECO:0000256" key="3">
    <source>
        <dbReference type="ARBA" id="ARBA00017995"/>
    </source>
</evidence>
<evidence type="ECO:0000256" key="15">
    <source>
        <dbReference type="SAM" id="SignalP"/>
    </source>
</evidence>
<feature type="transmembrane region" description="Helical" evidence="14">
    <location>
        <begin position="195"/>
        <end position="217"/>
    </location>
</feature>
<evidence type="ECO:0000259" key="16">
    <source>
        <dbReference type="Pfam" id="PF20902"/>
    </source>
</evidence>
<organism evidence="17 18">
    <name type="scientific">Otolemur garnettii</name>
    <name type="common">Small-eared galago</name>
    <name type="synonym">Garnett's greater bushbaby</name>
    <dbReference type="NCBI Taxonomy" id="30611"/>
    <lineage>
        <taxon>Eukaryota</taxon>
        <taxon>Metazoa</taxon>
        <taxon>Chordata</taxon>
        <taxon>Craniata</taxon>
        <taxon>Vertebrata</taxon>
        <taxon>Euteleostomi</taxon>
        <taxon>Mammalia</taxon>
        <taxon>Eutheria</taxon>
        <taxon>Euarchontoglires</taxon>
        <taxon>Primates</taxon>
        <taxon>Strepsirrhini</taxon>
        <taxon>Lorisiformes</taxon>
        <taxon>Galagidae</taxon>
        <taxon>Otolemur</taxon>
    </lineage>
</organism>
<dbReference type="InterPro" id="IPR026296">
    <property type="entry name" value="CXCL16"/>
</dbReference>
<dbReference type="GO" id="GO:0016020">
    <property type="term" value="C:membrane"/>
    <property type="evidence" value="ECO:0007669"/>
    <property type="project" value="UniProtKB-SubCell"/>
</dbReference>
<dbReference type="PANTHER" id="PTHR14385:SF0">
    <property type="entry name" value="C-X-C MOTIF CHEMOKINE 16"/>
    <property type="match status" value="1"/>
</dbReference>
<dbReference type="Ensembl" id="ENSOGAT00000025709.1">
    <property type="protein sequence ID" value="ENSOGAP00000017482.1"/>
    <property type="gene ID" value="ENSOGAG00000024709.1"/>
</dbReference>
<keyword evidence="11" id="KW-0325">Glycoprotein</keyword>
<comment type="subcellular location">
    <subcellularLocation>
        <location evidence="1">Membrane</location>
        <topology evidence="1">Single-pass type I membrane protein</topology>
    </subcellularLocation>
</comment>
<dbReference type="OrthoDB" id="9836360at2759"/>
<keyword evidence="9 14" id="KW-0472">Membrane</keyword>
<reference evidence="17" key="3">
    <citation type="submission" date="2025-09" db="UniProtKB">
        <authorList>
            <consortium name="Ensembl"/>
        </authorList>
    </citation>
    <scope>IDENTIFICATION</scope>
</reference>
<protein>
    <recommendedName>
        <fullName evidence="3">C-X-C motif chemokine 16</fullName>
    </recommendedName>
    <alternativeName>
        <fullName evidence="12">Transmembrane chemokine CXCL16</fullName>
    </alternativeName>
</protein>
<dbReference type="GeneTree" id="ENSGT00390000002148"/>
<reference evidence="18" key="1">
    <citation type="submission" date="2011-03" db="EMBL/GenBank/DDBJ databases">
        <title>Version 3 of the genome sequence of Otolemur garnettii (Bushbaby).</title>
        <authorList>
            <consortium name="The Broad Institute Genome Sequencing Platform"/>
            <person name="Di Palma F."/>
            <person name="Johnson J."/>
            <person name="Lander E.S."/>
            <person name="Lindblad-Toh K."/>
            <person name="Jaffe D.B."/>
            <person name="Gnerre S."/>
            <person name="MacCallum I."/>
            <person name="Przybylski D."/>
            <person name="Ribeiro F.J."/>
            <person name="Burton J.N."/>
            <person name="Walker B.J."/>
            <person name="Sharpe T."/>
            <person name="Hall G."/>
        </authorList>
    </citation>
    <scope>NUCLEOTIDE SEQUENCE [LARGE SCALE GENOMIC DNA]</scope>
</reference>
<dbReference type="AlphaFoldDB" id="H0XMZ1"/>
<dbReference type="FunCoup" id="H0XMZ1">
    <property type="interactions" value="467"/>
</dbReference>
<accession>H0XMZ1</accession>
<evidence type="ECO:0000256" key="2">
    <source>
        <dbReference type="ARBA" id="ARBA00010665"/>
    </source>
</evidence>
<dbReference type="GO" id="GO:0008009">
    <property type="term" value="F:chemokine activity"/>
    <property type="evidence" value="ECO:0007669"/>
    <property type="project" value="InterPro"/>
</dbReference>
<dbReference type="InParanoid" id="H0XMZ1"/>
<dbReference type="RefSeq" id="XP_012661445.1">
    <property type="nucleotide sequence ID" value="XM_012805991.2"/>
</dbReference>
<comment type="similarity">
    <text evidence="2">Belongs to the intercrine alpha (chemokine CxC) family.</text>
</comment>
<dbReference type="GO" id="GO:0010818">
    <property type="term" value="P:T cell chemotaxis"/>
    <property type="evidence" value="ECO:0007669"/>
    <property type="project" value="TreeGrafter"/>
</dbReference>
<dbReference type="GeneID" id="100962679"/>
<dbReference type="HOGENOM" id="CLU_049889_0_0_1"/>
<feature type="region of interest" description="Disordered" evidence="13">
    <location>
        <begin position="104"/>
        <end position="173"/>
    </location>
</feature>
<keyword evidence="7 15" id="KW-0732">Signal</keyword>
<evidence type="ECO:0000256" key="14">
    <source>
        <dbReference type="SAM" id="Phobius"/>
    </source>
</evidence>
<dbReference type="eggNOG" id="ENOG502T0B7">
    <property type="taxonomic scope" value="Eukaryota"/>
</dbReference>
<evidence type="ECO:0000256" key="1">
    <source>
        <dbReference type="ARBA" id="ARBA00004479"/>
    </source>
</evidence>
<keyword evidence="8 14" id="KW-1133">Transmembrane helix</keyword>
<keyword evidence="10" id="KW-1015">Disulfide bond</keyword>
<dbReference type="InterPro" id="IPR048585">
    <property type="entry name" value="CXCL16_dom"/>
</dbReference>
<dbReference type="OMA" id="RCNSYIR"/>
<proteinExistence type="inferred from homology"/>
<dbReference type="GO" id="GO:0030335">
    <property type="term" value="P:positive regulation of cell migration"/>
    <property type="evidence" value="ECO:0007669"/>
    <property type="project" value="InterPro"/>
</dbReference>
<evidence type="ECO:0000256" key="13">
    <source>
        <dbReference type="SAM" id="MobiDB-lite"/>
    </source>
</evidence>
<name>H0XMZ1_OTOGA</name>
<reference evidence="17" key="2">
    <citation type="submission" date="2025-08" db="UniProtKB">
        <authorList>
            <consortium name="Ensembl"/>
        </authorList>
    </citation>
    <scope>IDENTIFICATION</scope>
</reference>
<dbReference type="GO" id="GO:0030307">
    <property type="term" value="P:positive regulation of cell growth"/>
    <property type="evidence" value="ECO:0007669"/>
    <property type="project" value="InterPro"/>
</dbReference>
<gene>
    <name evidence="17" type="primary">LOC100962679</name>
</gene>